<organism evidence="1 2">
    <name type="scientific">Haloarcula marismortui (strain ATCC 43049 / DSM 3752 / JCM 8966 / VKM B-1809)</name>
    <name type="common">Halobacterium marismortui</name>
    <dbReference type="NCBI Taxonomy" id="272569"/>
    <lineage>
        <taxon>Archaea</taxon>
        <taxon>Methanobacteriati</taxon>
        <taxon>Methanobacteriota</taxon>
        <taxon>Stenosarchaea group</taxon>
        <taxon>Halobacteria</taxon>
        <taxon>Halobacteriales</taxon>
        <taxon>Haloarculaceae</taxon>
        <taxon>Haloarcula</taxon>
    </lineage>
</organism>
<keyword evidence="2" id="KW-1185">Reference proteome</keyword>
<sequence>MTAGVSEKSITGGIPRSNYVGAVEVDVAGPPF</sequence>
<dbReference type="AlphaFoldDB" id="Q5UWG2"/>
<accession>Q5UWG2</accession>
<dbReference type="EMBL" id="AY596298">
    <property type="protein sequence ID" value="AAV48391.1"/>
    <property type="molecule type" value="Genomic_DNA"/>
</dbReference>
<dbReference type="HOGENOM" id="CLU_3387429_0_0_2"/>
<name>Q5UWG2_HALMA</name>
<dbReference type="EnsemblBacteria" id="AAV48391">
    <property type="protein sequence ID" value="AAV48391"/>
    <property type="gene ID" value="rrnB0208"/>
</dbReference>
<dbReference type="PaxDb" id="272569-rrnB0208"/>
<reference evidence="1 2" key="1">
    <citation type="journal article" date="2004" name="Genome Res.">
        <title>Genome sequence of Haloarcula marismortui: a halophilic archaeon from the Dead Sea.</title>
        <authorList>
            <person name="Baliga N.S."/>
            <person name="Bonneau R."/>
            <person name="Facciotti M.T."/>
            <person name="Pan M."/>
            <person name="Glusman G."/>
            <person name="Deutsch E.W."/>
            <person name="Shannon P."/>
            <person name="Chiu Y."/>
            <person name="Weng R.S."/>
            <person name="Gan R.R."/>
            <person name="Hung P."/>
            <person name="Date S.V."/>
            <person name="Marcotte E."/>
            <person name="Hood L."/>
            <person name="Ng W.V."/>
        </authorList>
    </citation>
    <scope>NUCLEOTIDE SEQUENCE [LARGE SCALE GENOMIC DNA]</scope>
    <source>
        <strain evidence="2">ATCC 43049 / DSM 3752 / JCM 8966 / VKM B-1809</strain>
    </source>
</reference>
<evidence type="ECO:0000313" key="1">
    <source>
        <dbReference type="EMBL" id="AAV48391.1"/>
    </source>
</evidence>
<gene>
    <name evidence="1" type="ordered locus">rrnB0208</name>
</gene>
<protein>
    <submittedName>
        <fullName evidence="1">Uncharacterized protein</fullName>
    </submittedName>
</protein>
<evidence type="ECO:0000313" key="2">
    <source>
        <dbReference type="Proteomes" id="UP000001169"/>
    </source>
</evidence>
<proteinExistence type="predicted"/>
<dbReference type="KEGG" id="hma:rrnB0208"/>
<dbReference type="Proteomes" id="UP000001169">
    <property type="component" value="Chromosome II"/>
</dbReference>